<evidence type="ECO:0000313" key="5">
    <source>
        <dbReference type="EMBL" id="GAA4939844.1"/>
    </source>
</evidence>
<dbReference type="InterPro" id="IPR027039">
    <property type="entry name" value="Crtac1"/>
</dbReference>
<feature type="signal peptide" evidence="3">
    <location>
        <begin position="1"/>
        <end position="21"/>
    </location>
</feature>
<organism evidence="5 6">
    <name type="scientific">Halioxenophilus aromaticivorans</name>
    <dbReference type="NCBI Taxonomy" id="1306992"/>
    <lineage>
        <taxon>Bacteria</taxon>
        <taxon>Pseudomonadati</taxon>
        <taxon>Pseudomonadota</taxon>
        <taxon>Gammaproteobacteria</taxon>
        <taxon>Alteromonadales</taxon>
        <taxon>Alteromonadaceae</taxon>
        <taxon>Halioxenophilus</taxon>
    </lineage>
</organism>
<feature type="compositionally biased region" description="Pro residues" evidence="2">
    <location>
        <begin position="764"/>
        <end position="773"/>
    </location>
</feature>
<keyword evidence="6" id="KW-1185">Reference proteome</keyword>
<feature type="region of interest" description="Disordered" evidence="2">
    <location>
        <begin position="757"/>
        <end position="778"/>
    </location>
</feature>
<dbReference type="RefSeq" id="WP_345420283.1">
    <property type="nucleotide sequence ID" value="NZ_AP031496.1"/>
</dbReference>
<dbReference type="Pfam" id="PF07593">
    <property type="entry name" value="UnbV_ASPIC"/>
    <property type="match status" value="1"/>
</dbReference>
<dbReference type="InterPro" id="IPR013517">
    <property type="entry name" value="FG-GAP"/>
</dbReference>
<evidence type="ECO:0000259" key="4">
    <source>
        <dbReference type="Pfam" id="PF07593"/>
    </source>
</evidence>
<evidence type="ECO:0000256" key="1">
    <source>
        <dbReference type="ARBA" id="ARBA00022729"/>
    </source>
</evidence>
<reference evidence="6" key="1">
    <citation type="journal article" date="2019" name="Int. J. Syst. Evol. Microbiol.">
        <title>The Global Catalogue of Microorganisms (GCM) 10K type strain sequencing project: providing services to taxonomists for standard genome sequencing and annotation.</title>
        <authorList>
            <consortium name="The Broad Institute Genomics Platform"/>
            <consortium name="The Broad Institute Genome Sequencing Center for Infectious Disease"/>
            <person name="Wu L."/>
            <person name="Ma J."/>
        </authorList>
    </citation>
    <scope>NUCLEOTIDE SEQUENCE [LARGE SCALE GENOMIC DNA]</scope>
    <source>
        <strain evidence="6">JCM 19134</strain>
    </source>
</reference>
<dbReference type="AlphaFoldDB" id="A0AAV3U1N5"/>
<evidence type="ECO:0000313" key="6">
    <source>
        <dbReference type="Proteomes" id="UP001409585"/>
    </source>
</evidence>
<evidence type="ECO:0000256" key="2">
    <source>
        <dbReference type="SAM" id="MobiDB-lite"/>
    </source>
</evidence>
<dbReference type="SUPFAM" id="SSF69318">
    <property type="entry name" value="Integrin alpha N-terminal domain"/>
    <property type="match status" value="2"/>
</dbReference>
<proteinExistence type="predicted"/>
<dbReference type="PANTHER" id="PTHR16026">
    <property type="entry name" value="CARTILAGE ACIDIC PROTEIN 1"/>
    <property type="match status" value="1"/>
</dbReference>
<keyword evidence="1 3" id="KW-0732">Signal</keyword>
<dbReference type="Pfam" id="PF13517">
    <property type="entry name" value="FG-GAP_3"/>
    <property type="match status" value="2"/>
</dbReference>
<gene>
    <name evidence="5" type="ORF">GCM10025791_17660</name>
</gene>
<dbReference type="InterPro" id="IPR011519">
    <property type="entry name" value="UnbV_ASPIC"/>
</dbReference>
<dbReference type="InterPro" id="IPR028994">
    <property type="entry name" value="Integrin_alpha_N"/>
</dbReference>
<dbReference type="PANTHER" id="PTHR16026:SF0">
    <property type="entry name" value="CARTILAGE ACIDIC PROTEIN 1"/>
    <property type="match status" value="1"/>
</dbReference>
<dbReference type="EMBL" id="BAABLX010000009">
    <property type="protein sequence ID" value="GAA4939844.1"/>
    <property type="molecule type" value="Genomic_DNA"/>
</dbReference>
<feature type="chain" id="PRO_5043943500" description="ASPIC/UnbV domain-containing protein" evidence="3">
    <location>
        <begin position="22"/>
        <end position="1046"/>
    </location>
</feature>
<dbReference type="Proteomes" id="UP001409585">
    <property type="component" value="Unassembled WGS sequence"/>
</dbReference>
<sequence length="1046" mass="110404">MKIRGLFLTLSLSSVSALVGAAPIAFEDKSSLLAISGTAAETWGLTWTDLNGDGWPDLFLQGHRDYPRIFRNTGNGVFEDVANEWDPNQLWMDKTWDDKHGVSSGDFDNDGDQDYLMSVSASGSAQLLQNLSESGGKFVDVASDLGVAWDDNARLGEWVDFNNDGLLDLVQHTRNGSIVREQKAGGGFRNLVTDVCPGQGDYGQLIDVNNDGSLDFVCGRQGTFPQEVYDLSGGGFSNSATLSNLIPNVGNVLNSFAGDFNNDLKTDIILMRGSLRPPSAAKIDSHSIDGWLAGGSEDVGFEFVANGAFDVILDHHPMGIYANAKTATLSANGTTSAYLGGAQITYSASTGKWTVKKGGSLGLYIQIRAVNPIGAPTLINIDNGDMPASLFHLENSNSGFSAQYRTGISNLESCVSGVAADFDNDMDLDIYLACQHGVNNLANVYMDNQGDGTFQRVWSHGGEGPTGAGLEYGVADSVAYADYDVDGFIDVAVTNGMLYYPFSEGGPFTLLRNKGNSNNWVQLDLQGVTSNRDGIGAKIYATAGGVTQLREADGGYHRWSQNTKRIHFGLASNARVNITVEWPSGEVDTFTNVQANSVYKAVEGTSSLSKVTLGPVVRTQVASGDECGEPPYEKTYGPGITMWRNCGSNGDWQIRFNSGLYDDHPLLSAGTIEGNSAFSYASGLNLNSGDVLSLAGRLLSFDVGVQNKVVAKKGINFNTGVQISSCMEFTDQDIPRVILGSSQKRITPPFDLVTLQSCGSSTPTPTPPTPTPPVDDSAACNQPAYNNKTEKGVFVWSDCDGSGLWHMRVTGGGDAGGTVYQGVLESSGGVNYTGYSIENNDVLDTSVANQLAYQLKVWNNAQDGINFTPAANACLTTTDGLPVYVGESRLELGSSINLTTLESCGGTTPVDTTAACGEPSYNNRTQPGFYVWKNCDSTASAESWYMRAVGGGLAWGPYAGSISASAAISASGSSLEGNDVLTSGTTVNFRLNVGGGGVDGANLSVPASSNACLNVTSLPSGSQVYIGEGKQAMSNSFSLATLGSCP</sequence>
<accession>A0AAV3U1N5</accession>
<protein>
    <recommendedName>
        <fullName evidence="4">ASPIC/UnbV domain-containing protein</fullName>
    </recommendedName>
</protein>
<name>A0AAV3U1N5_9ALTE</name>
<feature type="domain" description="ASPIC/UnbV" evidence="4">
    <location>
        <begin position="534"/>
        <end position="599"/>
    </location>
</feature>
<evidence type="ECO:0000256" key="3">
    <source>
        <dbReference type="SAM" id="SignalP"/>
    </source>
</evidence>
<comment type="caution">
    <text evidence="5">The sequence shown here is derived from an EMBL/GenBank/DDBJ whole genome shotgun (WGS) entry which is preliminary data.</text>
</comment>